<feature type="transmembrane region" description="Helical" evidence="1">
    <location>
        <begin position="159"/>
        <end position="178"/>
    </location>
</feature>
<gene>
    <name evidence="2" type="ORF">ENT99_01600</name>
    <name evidence="3" type="ORF">ENU64_03390</name>
</gene>
<evidence type="ECO:0000256" key="1">
    <source>
        <dbReference type="SAM" id="Phobius"/>
    </source>
</evidence>
<feature type="transmembrane region" description="Helical" evidence="1">
    <location>
        <begin position="56"/>
        <end position="75"/>
    </location>
</feature>
<reference evidence="3" key="1">
    <citation type="journal article" date="2020" name="mSystems">
        <title>Genome- and Community-Level Interaction Insights into Carbon Utilization and Element Cycling Functions of Hydrothermarchaeota in Hydrothermal Sediment.</title>
        <authorList>
            <person name="Zhou Z."/>
            <person name="Liu Y."/>
            <person name="Xu W."/>
            <person name="Pan J."/>
            <person name="Luo Z.H."/>
            <person name="Li M."/>
        </authorList>
    </citation>
    <scope>NUCLEOTIDE SEQUENCE [LARGE SCALE GENOMIC DNA]</scope>
    <source>
        <strain evidence="2">SpSt-629</strain>
        <strain evidence="3">SpSt-688</strain>
    </source>
</reference>
<feature type="transmembrane region" description="Helical" evidence="1">
    <location>
        <begin position="109"/>
        <end position="129"/>
    </location>
</feature>
<proteinExistence type="predicted"/>
<protein>
    <recommendedName>
        <fullName evidence="4">Cobalt transport protein</fullName>
    </recommendedName>
</protein>
<dbReference type="EMBL" id="DTDH01000098">
    <property type="protein sequence ID" value="HGT98454.1"/>
    <property type="molecule type" value="Genomic_DNA"/>
</dbReference>
<feature type="transmembrane region" description="Helical" evidence="1">
    <location>
        <begin position="81"/>
        <end position="102"/>
    </location>
</feature>
<evidence type="ECO:0000313" key="2">
    <source>
        <dbReference type="EMBL" id="HFQ78385.1"/>
    </source>
</evidence>
<keyword evidence="1" id="KW-0812">Transmembrane</keyword>
<evidence type="ECO:0000313" key="3">
    <source>
        <dbReference type="EMBL" id="HGT98454.1"/>
    </source>
</evidence>
<sequence length="197" mass="22411">MFNLFKNPGIVLLTTISISIAVMFVDDLYIALMIFLIVLSTSLILDMRIAIALARYIIPMITIYTAIAWIIQFIVTGEIDLVIGFINLLRFSTIAAISLTMLNSIDIPNLIIFFNRLSPRLGIALALSIKMMKSFSKTWIDIHTVYKTNLNIDSYIDKIKLYIISVRVFVFIVMYVALQSIEALLTRCRIFKATRST</sequence>
<dbReference type="EMBL" id="DTAU01000035">
    <property type="protein sequence ID" value="HFQ78385.1"/>
    <property type="molecule type" value="Genomic_DNA"/>
</dbReference>
<name>A0A7J3MY42_9CREN</name>
<feature type="transmembrane region" description="Helical" evidence="1">
    <location>
        <begin position="30"/>
        <end position="49"/>
    </location>
</feature>
<evidence type="ECO:0008006" key="4">
    <source>
        <dbReference type="Google" id="ProtNLM"/>
    </source>
</evidence>
<accession>A0A7J3MY42</accession>
<organism evidence="3">
    <name type="scientific">Ignisphaera aggregans</name>
    <dbReference type="NCBI Taxonomy" id="334771"/>
    <lineage>
        <taxon>Archaea</taxon>
        <taxon>Thermoproteota</taxon>
        <taxon>Thermoprotei</taxon>
        <taxon>Desulfurococcales</taxon>
        <taxon>Desulfurococcaceae</taxon>
        <taxon>Ignisphaera</taxon>
    </lineage>
</organism>
<keyword evidence="1" id="KW-0472">Membrane</keyword>
<keyword evidence="1" id="KW-1133">Transmembrane helix</keyword>
<dbReference type="AlphaFoldDB" id="A0A7J3MY42"/>
<comment type="caution">
    <text evidence="3">The sequence shown here is derived from an EMBL/GenBank/DDBJ whole genome shotgun (WGS) entry which is preliminary data.</text>
</comment>
<feature type="transmembrane region" description="Helical" evidence="1">
    <location>
        <begin position="7"/>
        <end position="24"/>
    </location>
</feature>